<gene>
    <name evidence="2" type="ORF">ILUMI_07744</name>
</gene>
<accession>A0A8K0D3A5</accession>
<name>A0A8K0D3A5_IGNLU</name>
<reference evidence="2" key="1">
    <citation type="submission" date="2019-08" db="EMBL/GenBank/DDBJ databases">
        <title>The genome of the North American firefly Photinus pyralis.</title>
        <authorList>
            <consortium name="Photinus pyralis genome working group"/>
            <person name="Fallon T.R."/>
            <person name="Sander Lower S.E."/>
            <person name="Weng J.-K."/>
        </authorList>
    </citation>
    <scope>NUCLEOTIDE SEQUENCE</scope>
    <source>
        <strain evidence="2">TRF0915ILg1</strain>
        <tissue evidence="2">Whole body</tissue>
    </source>
</reference>
<proteinExistence type="predicted"/>
<dbReference type="OrthoDB" id="6348293at2759"/>
<dbReference type="Proteomes" id="UP000801492">
    <property type="component" value="Unassembled WGS sequence"/>
</dbReference>
<evidence type="ECO:0000256" key="1">
    <source>
        <dbReference type="SAM" id="MobiDB-lite"/>
    </source>
</evidence>
<evidence type="ECO:0000313" key="2">
    <source>
        <dbReference type="EMBL" id="KAF2898434.1"/>
    </source>
</evidence>
<dbReference type="AlphaFoldDB" id="A0A8K0D3A5"/>
<feature type="region of interest" description="Disordered" evidence="1">
    <location>
        <begin position="227"/>
        <end position="252"/>
    </location>
</feature>
<comment type="caution">
    <text evidence="2">The sequence shown here is derived from an EMBL/GenBank/DDBJ whole genome shotgun (WGS) entry which is preliminary data.</text>
</comment>
<protein>
    <submittedName>
        <fullName evidence="2">Uncharacterized protein</fullName>
    </submittedName>
</protein>
<evidence type="ECO:0000313" key="3">
    <source>
        <dbReference type="Proteomes" id="UP000801492"/>
    </source>
</evidence>
<dbReference type="EMBL" id="VTPC01003503">
    <property type="protein sequence ID" value="KAF2898434.1"/>
    <property type="molecule type" value="Genomic_DNA"/>
</dbReference>
<sequence>NTLKMMKTHSSVYTNVNGQKEAHSDTREEVDADGKLLARVGQHVDSESSGPSGDPTTRIRTDVEIPSEGVHKSIVQNFTPDGQEIQNEKRRVQNLESPDYLNNNLDKYSSYSGIQYSPLDMAEYVFWTGDEKGVTLAIEEFLQEGLMTREEAITFLQEIKYNLDYLQSHYTQLGLNLQDRFKDRESNVLKAPAFTKTKSSSLERPELSSTFDLSQLRQEASKKSIPEAIPADLGKGTEQDIEKNREQTQNQDEDYDELLERLRVADFLYTEYSLEEVIYQLAKVMFTQSLTRGNAEAQQALQKFTGFLESEAEQGHISRALEKKVLDVLIASLTDTLTENPELVSAARESIASTQTYNTERQQLLRKILELGAEDKAVLRAAVAPYKEKNDRSNQVVQLKGNNSKHAPIGFGKYNTS</sequence>
<organism evidence="2 3">
    <name type="scientific">Ignelater luminosus</name>
    <name type="common">Cucubano</name>
    <name type="synonym">Pyrophorus luminosus</name>
    <dbReference type="NCBI Taxonomy" id="2038154"/>
    <lineage>
        <taxon>Eukaryota</taxon>
        <taxon>Metazoa</taxon>
        <taxon>Ecdysozoa</taxon>
        <taxon>Arthropoda</taxon>
        <taxon>Hexapoda</taxon>
        <taxon>Insecta</taxon>
        <taxon>Pterygota</taxon>
        <taxon>Neoptera</taxon>
        <taxon>Endopterygota</taxon>
        <taxon>Coleoptera</taxon>
        <taxon>Polyphaga</taxon>
        <taxon>Elateriformia</taxon>
        <taxon>Elateroidea</taxon>
        <taxon>Elateridae</taxon>
        <taxon>Agrypninae</taxon>
        <taxon>Pyrophorini</taxon>
        <taxon>Ignelater</taxon>
    </lineage>
</organism>
<feature type="compositionally biased region" description="Basic and acidic residues" evidence="1">
    <location>
        <begin position="235"/>
        <end position="246"/>
    </location>
</feature>
<keyword evidence="3" id="KW-1185">Reference proteome</keyword>
<feature type="non-terminal residue" evidence="2">
    <location>
        <position position="417"/>
    </location>
</feature>